<dbReference type="EMBL" id="CP036271">
    <property type="protein sequence ID" value="QDT54624.1"/>
    <property type="molecule type" value="Genomic_DNA"/>
</dbReference>
<evidence type="ECO:0000256" key="1">
    <source>
        <dbReference type="ARBA" id="ARBA00011975"/>
    </source>
</evidence>
<evidence type="ECO:0000256" key="4">
    <source>
        <dbReference type="ARBA" id="ARBA00022691"/>
    </source>
</evidence>
<dbReference type="InterPro" id="IPR001525">
    <property type="entry name" value="C5_MeTfrase"/>
</dbReference>
<keyword evidence="2 7" id="KW-0489">Methyltransferase</keyword>
<protein>
    <recommendedName>
        <fullName evidence="1">DNA (cytosine-5-)-methyltransferase</fullName>
        <ecNumber evidence="1">2.1.1.37</ecNumber>
    </recommendedName>
</protein>
<evidence type="ECO:0000256" key="6">
    <source>
        <dbReference type="ARBA" id="ARBA00047422"/>
    </source>
</evidence>
<evidence type="ECO:0000256" key="7">
    <source>
        <dbReference type="PROSITE-ProRule" id="PRU01016"/>
    </source>
</evidence>
<dbReference type="InParanoid" id="A0A517SES0"/>
<dbReference type="SUPFAM" id="SSF53335">
    <property type="entry name" value="S-adenosyl-L-methionine-dependent methyltransferases"/>
    <property type="match status" value="1"/>
</dbReference>
<keyword evidence="3 7" id="KW-0808">Transferase</keyword>
<keyword evidence="5" id="KW-0680">Restriction system</keyword>
<dbReference type="PRINTS" id="PR00105">
    <property type="entry name" value="C5METTRFRASE"/>
</dbReference>
<comment type="similarity">
    <text evidence="7 8">Belongs to the class I-like SAM-binding methyltransferase superfamily. C5-methyltransferase family.</text>
</comment>
<keyword evidence="4 7" id="KW-0949">S-adenosyl-L-methionine</keyword>
<name>A0A517SES0_9PLAN</name>
<dbReference type="GO" id="GO:0009307">
    <property type="term" value="P:DNA restriction-modification system"/>
    <property type="evidence" value="ECO:0007669"/>
    <property type="project" value="UniProtKB-KW"/>
</dbReference>
<gene>
    <name evidence="9" type="primary">ydiO</name>
    <name evidence="9" type="ORF">Pan44_26590</name>
</gene>
<dbReference type="GO" id="GO:0032259">
    <property type="term" value="P:methylation"/>
    <property type="evidence" value="ECO:0007669"/>
    <property type="project" value="UniProtKB-KW"/>
</dbReference>
<dbReference type="PANTHER" id="PTHR10629">
    <property type="entry name" value="CYTOSINE-SPECIFIC METHYLTRANSFERASE"/>
    <property type="match status" value="1"/>
</dbReference>
<dbReference type="Pfam" id="PF00145">
    <property type="entry name" value="DNA_methylase"/>
    <property type="match status" value="1"/>
</dbReference>
<dbReference type="REBASE" id="357109">
    <property type="entry name" value="M.PbaPan44ORF26590P"/>
</dbReference>
<evidence type="ECO:0000256" key="5">
    <source>
        <dbReference type="ARBA" id="ARBA00022747"/>
    </source>
</evidence>
<dbReference type="KEGG" id="ccos:Pan44_26590"/>
<dbReference type="PANTHER" id="PTHR10629:SF52">
    <property type="entry name" value="DNA (CYTOSINE-5)-METHYLTRANSFERASE 1"/>
    <property type="match status" value="1"/>
</dbReference>
<sequence length="358" mass="39552">MRTGSHDAPFDEVAPTAIDLFSGCGGTTLGLVQAGFDVVAGVEIDPLARKAYELNHPAIPLWDDVCQVDVPQLLARLKRKSGQIDLVVGCPPCQAHSALARLNGGRYIRNPENKDLVFELLRIVEGVNPKIVMIENVPRLAEEPRFRKVLRKLREVGYVGQPTILNARDYGVPQRRLRMVYIGSRIGEVSHAAPLSLRRCVRDAIADLLPAGISGDPLHDFPETRSKKVAALINSIPRDGGSRAALPARRQLACHRRCDGFKDVYGRMAWADPAPTITGGCVNPSKGRFLHPTENRTITLREAALLQSFPSDYAFPLDRGKFAVAQLIGNAFPPEFVRLQGETIIDHLRCRQRRRTPT</sequence>
<dbReference type="RefSeq" id="WP_145030464.1">
    <property type="nucleotide sequence ID" value="NZ_CP036271.1"/>
</dbReference>
<dbReference type="PROSITE" id="PS51679">
    <property type="entry name" value="SAM_MT_C5"/>
    <property type="match status" value="1"/>
</dbReference>
<evidence type="ECO:0000313" key="10">
    <source>
        <dbReference type="Proteomes" id="UP000315700"/>
    </source>
</evidence>
<dbReference type="Gene3D" id="3.90.120.10">
    <property type="entry name" value="DNA Methylase, subunit A, domain 2"/>
    <property type="match status" value="1"/>
</dbReference>
<keyword evidence="10" id="KW-1185">Reference proteome</keyword>
<organism evidence="9 10">
    <name type="scientific">Caulifigura coniformis</name>
    <dbReference type="NCBI Taxonomy" id="2527983"/>
    <lineage>
        <taxon>Bacteria</taxon>
        <taxon>Pseudomonadati</taxon>
        <taxon>Planctomycetota</taxon>
        <taxon>Planctomycetia</taxon>
        <taxon>Planctomycetales</taxon>
        <taxon>Planctomycetaceae</taxon>
        <taxon>Caulifigura</taxon>
    </lineage>
</organism>
<feature type="active site" evidence="7">
    <location>
        <position position="93"/>
    </location>
</feature>
<dbReference type="InterPro" id="IPR050390">
    <property type="entry name" value="C5-Methyltransferase"/>
</dbReference>
<dbReference type="GO" id="GO:0003886">
    <property type="term" value="F:DNA (cytosine-5-)-methyltransferase activity"/>
    <property type="evidence" value="ECO:0007669"/>
    <property type="project" value="UniProtKB-EC"/>
</dbReference>
<evidence type="ECO:0000313" key="9">
    <source>
        <dbReference type="EMBL" id="QDT54624.1"/>
    </source>
</evidence>
<dbReference type="EC" id="2.1.1.37" evidence="1"/>
<comment type="catalytic activity">
    <reaction evidence="6">
        <text>a 2'-deoxycytidine in DNA + S-adenosyl-L-methionine = a 5-methyl-2'-deoxycytidine in DNA + S-adenosyl-L-homocysteine + H(+)</text>
        <dbReference type="Rhea" id="RHEA:13681"/>
        <dbReference type="Rhea" id="RHEA-COMP:11369"/>
        <dbReference type="Rhea" id="RHEA-COMP:11370"/>
        <dbReference type="ChEBI" id="CHEBI:15378"/>
        <dbReference type="ChEBI" id="CHEBI:57856"/>
        <dbReference type="ChEBI" id="CHEBI:59789"/>
        <dbReference type="ChEBI" id="CHEBI:85452"/>
        <dbReference type="ChEBI" id="CHEBI:85454"/>
        <dbReference type="EC" id="2.1.1.37"/>
    </reaction>
</comment>
<evidence type="ECO:0000256" key="3">
    <source>
        <dbReference type="ARBA" id="ARBA00022679"/>
    </source>
</evidence>
<reference evidence="9 10" key="1">
    <citation type="submission" date="2019-02" db="EMBL/GenBank/DDBJ databases">
        <title>Deep-cultivation of Planctomycetes and their phenomic and genomic characterization uncovers novel biology.</title>
        <authorList>
            <person name="Wiegand S."/>
            <person name="Jogler M."/>
            <person name="Boedeker C."/>
            <person name="Pinto D."/>
            <person name="Vollmers J."/>
            <person name="Rivas-Marin E."/>
            <person name="Kohn T."/>
            <person name="Peeters S.H."/>
            <person name="Heuer A."/>
            <person name="Rast P."/>
            <person name="Oberbeckmann S."/>
            <person name="Bunk B."/>
            <person name="Jeske O."/>
            <person name="Meyerdierks A."/>
            <person name="Storesund J.E."/>
            <person name="Kallscheuer N."/>
            <person name="Luecker S."/>
            <person name="Lage O.M."/>
            <person name="Pohl T."/>
            <person name="Merkel B.J."/>
            <person name="Hornburger P."/>
            <person name="Mueller R.-W."/>
            <person name="Bruemmer F."/>
            <person name="Labrenz M."/>
            <person name="Spormann A.M."/>
            <person name="Op den Camp H."/>
            <person name="Overmann J."/>
            <person name="Amann R."/>
            <person name="Jetten M.S.M."/>
            <person name="Mascher T."/>
            <person name="Medema M.H."/>
            <person name="Devos D.P."/>
            <person name="Kaster A.-K."/>
            <person name="Ovreas L."/>
            <person name="Rohde M."/>
            <person name="Galperin M.Y."/>
            <person name="Jogler C."/>
        </authorList>
    </citation>
    <scope>NUCLEOTIDE SEQUENCE [LARGE SCALE GENOMIC DNA]</scope>
    <source>
        <strain evidence="9 10">Pan44</strain>
    </source>
</reference>
<accession>A0A517SES0</accession>
<dbReference type="Gene3D" id="3.40.50.150">
    <property type="entry name" value="Vaccinia Virus protein VP39"/>
    <property type="match status" value="1"/>
</dbReference>
<dbReference type="OrthoDB" id="9813719at2"/>
<dbReference type="InterPro" id="IPR029063">
    <property type="entry name" value="SAM-dependent_MTases_sf"/>
</dbReference>
<evidence type="ECO:0000256" key="2">
    <source>
        <dbReference type="ARBA" id="ARBA00022603"/>
    </source>
</evidence>
<dbReference type="NCBIfam" id="TIGR00675">
    <property type="entry name" value="dcm"/>
    <property type="match status" value="1"/>
</dbReference>
<proteinExistence type="inferred from homology"/>
<dbReference type="Proteomes" id="UP000315700">
    <property type="component" value="Chromosome"/>
</dbReference>
<dbReference type="AlphaFoldDB" id="A0A517SES0"/>
<evidence type="ECO:0000256" key="8">
    <source>
        <dbReference type="RuleBase" id="RU000416"/>
    </source>
</evidence>